<dbReference type="AlphaFoldDB" id="A0A951PG31"/>
<dbReference type="EMBL" id="JAHHIF010000001">
    <property type="protein sequence ID" value="MBW4542973.1"/>
    <property type="molecule type" value="Genomic_DNA"/>
</dbReference>
<dbReference type="PANTHER" id="PTHR43047">
    <property type="entry name" value="TWO-COMPONENT HISTIDINE PROTEIN KINASE"/>
    <property type="match status" value="1"/>
</dbReference>
<dbReference type="SUPFAM" id="SSF55785">
    <property type="entry name" value="PYP-like sensor domain (PAS domain)"/>
    <property type="match status" value="2"/>
</dbReference>
<dbReference type="Pfam" id="PF00989">
    <property type="entry name" value="PAS"/>
    <property type="match status" value="1"/>
</dbReference>
<feature type="domain" description="Histidine kinase" evidence="17">
    <location>
        <begin position="427"/>
        <end position="642"/>
    </location>
</feature>
<gene>
    <name evidence="21" type="ORF">KME25_00770</name>
</gene>
<dbReference type="PROSITE" id="PS50113">
    <property type="entry name" value="PAC"/>
    <property type="match status" value="1"/>
</dbReference>
<feature type="domain" description="PAC" evidence="20">
    <location>
        <begin position="357"/>
        <end position="409"/>
    </location>
</feature>
<dbReference type="Pfam" id="PF02518">
    <property type="entry name" value="HATPase_c"/>
    <property type="match status" value="1"/>
</dbReference>
<reference evidence="21" key="2">
    <citation type="journal article" date="2022" name="Microbiol. Resour. Announc.">
        <title>Metagenome Sequencing to Explore Phylogenomics of Terrestrial Cyanobacteria.</title>
        <authorList>
            <person name="Ward R.D."/>
            <person name="Stajich J.E."/>
            <person name="Johansen J.R."/>
            <person name="Huntemann M."/>
            <person name="Clum A."/>
            <person name="Foster B."/>
            <person name="Foster B."/>
            <person name="Roux S."/>
            <person name="Palaniappan K."/>
            <person name="Varghese N."/>
            <person name="Mukherjee S."/>
            <person name="Reddy T.B.K."/>
            <person name="Daum C."/>
            <person name="Copeland A."/>
            <person name="Chen I.A."/>
            <person name="Ivanova N.N."/>
            <person name="Kyrpides N.C."/>
            <person name="Shapiro N."/>
            <person name="Eloe-Fadrosh E.A."/>
            <person name="Pietrasiak N."/>
        </authorList>
    </citation>
    <scope>NUCLEOTIDE SEQUENCE</scope>
    <source>
        <strain evidence="21">CPER-KK1</strain>
    </source>
</reference>
<evidence type="ECO:0000256" key="7">
    <source>
        <dbReference type="ARBA" id="ARBA00022741"/>
    </source>
</evidence>
<feature type="transmembrane region" description="Helical" evidence="16">
    <location>
        <begin position="27"/>
        <end position="51"/>
    </location>
</feature>
<evidence type="ECO:0000256" key="5">
    <source>
        <dbReference type="ARBA" id="ARBA00022553"/>
    </source>
</evidence>
<dbReference type="InterPro" id="IPR003661">
    <property type="entry name" value="HisK_dim/P_dom"/>
</dbReference>
<evidence type="ECO:0000256" key="3">
    <source>
        <dbReference type="ARBA" id="ARBA00006402"/>
    </source>
</evidence>
<keyword evidence="10" id="KW-0902">Two-component regulatory system</keyword>
<dbReference type="InterPro" id="IPR003594">
    <property type="entry name" value="HATPase_dom"/>
</dbReference>
<accession>A0A951PG31</accession>
<dbReference type="Pfam" id="PF00512">
    <property type="entry name" value="HisKA"/>
    <property type="match status" value="1"/>
</dbReference>
<evidence type="ECO:0000256" key="15">
    <source>
        <dbReference type="SAM" id="Coils"/>
    </source>
</evidence>
<dbReference type="Proteomes" id="UP000753908">
    <property type="component" value="Unassembled WGS sequence"/>
</dbReference>
<evidence type="ECO:0000256" key="16">
    <source>
        <dbReference type="SAM" id="Phobius"/>
    </source>
</evidence>
<dbReference type="PROSITE" id="PS50112">
    <property type="entry name" value="PAS"/>
    <property type="match status" value="2"/>
</dbReference>
<dbReference type="InterPro" id="IPR000700">
    <property type="entry name" value="PAS-assoc_C"/>
</dbReference>
<dbReference type="CDD" id="cd16922">
    <property type="entry name" value="HATPase_EvgS-ArcB-TorS-like"/>
    <property type="match status" value="1"/>
</dbReference>
<evidence type="ECO:0000256" key="8">
    <source>
        <dbReference type="ARBA" id="ARBA00022777"/>
    </source>
</evidence>
<proteinExistence type="inferred from homology"/>
<dbReference type="InterPro" id="IPR013767">
    <property type="entry name" value="PAS_fold"/>
</dbReference>
<dbReference type="InterPro" id="IPR005467">
    <property type="entry name" value="His_kinase_dom"/>
</dbReference>
<dbReference type="InterPro" id="IPR035965">
    <property type="entry name" value="PAS-like_dom_sf"/>
</dbReference>
<dbReference type="InterPro" id="IPR011006">
    <property type="entry name" value="CheY-like_superfamily"/>
</dbReference>
<feature type="transmembrane region" description="Helical" evidence="16">
    <location>
        <begin position="63"/>
        <end position="86"/>
    </location>
</feature>
<evidence type="ECO:0000256" key="1">
    <source>
        <dbReference type="ARBA" id="ARBA00000085"/>
    </source>
</evidence>
<dbReference type="PROSITE" id="PS50109">
    <property type="entry name" value="HIS_KIN"/>
    <property type="match status" value="1"/>
</dbReference>
<dbReference type="GO" id="GO:0005524">
    <property type="term" value="F:ATP binding"/>
    <property type="evidence" value="ECO:0007669"/>
    <property type="project" value="UniProtKB-KW"/>
</dbReference>
<dbReference type="InterPro" id="IPR004358">
    <property type="entry name" value="Sig_transdc_His_kin-like_C"/>
</dbReference>
<comment type="similarity">
    <text evidence="3">In the N-terminal section; belongs to the phytochrome family.</text>
</comment>
<evidence type="ECO:0000259" key="20">
    <source>
        <dbReference type="PROSITE" id="PS50113"/>
    </source>
</evidence>
<dbReference type="SUPFAM" id="SSF55874">
    <property type="entry name" value="ATPase domain of HSP90 chaperone/DNA topoisomerase II/histidine kinase"/>
    <property type="match status" value="1"/>
</dbReference>
<dbReference type="InterPro" id="IPR058544">
    <property type="entry name" value="ETR1_N"/>
</dbReference>
<keyword evidence="8" id="KW-0418">Kinase</keyword>
<feature type="transmembrane region" description="Helical" evidence="16">
    <location>
        <begin position="98"/>
        <end position="121"/>
    </location>
</feature>
<evidence type="ECO:0000256" key="13">
    <source>
        <dbReference type="ARBA" id="ARBA00074306"/>
    </source>
</evidence>
<comment type="subcellular location">
    <subcellularLocation>
        <location evidence="2">Membrane</location>
    </subcellularLocation>
</comment>
<keyword evidence="9" id="KW-0067">ATP-binding</keyword>
<keyword evidence="16" id="KW-0812">Transmembrane</keyword>
<evidence type="ECO:0000256" key="14">
    <source>
        <dbReference type="PROSITE-ProRule" id="PRU00169"/>
    </source>
</evidence>
<keyword evidence="7" id="KW-0547">Nucleotide-binding</keyword>
<dbReference type="Gene3D" id="3.30.450.20">
    <property type="entry name" value="PAS domain"/>
    <property type="match status" value="2"/>
</dbReference>
<dbReference type="InterPro" id="IPR000014">
    <property type="entry name" value="PAS"/>
</dbReference>
<dbReference type="PROSITE" id="PS50110">
    <property type="entry name" value="RESPONSE_REGULATORY"/>
    <property type="match status" value="1"/>
</dbReference>
<sequence>MLEVLNLFGSEAFIPHGHCYLWKPSLVWLHVMSDALIAIAYYSIPITLVYFVRKRDDLPFNWIFLLFGAFIVACGTTHIMEIWTLWHPTYWLSGFIKAITALVSVYTALMLVPLVSLALALPSPRQLEKANLELEHEITERKQAEEALRESREKYQVLFQILPLGISITDKFGNIIEANSASERILGISTQEQVHRKYDGEQWHIIRSDGTLMLAVEYPSVRALTENRIIENSEMGIVKPGSEVTWVSVTAAPIPLEDYGVAIAYIDITERKRVEAALRESERRFRAIFDQTFQFVGLLKPDGTLLEANQTALDFGGFSLCDIVGRPFWEARWWSLSQETQTRLQSAIAQAAAGEFVRYEVDVLGALEQVATIDFSLKPVRDETGQVVLLIPEGRDITERKQAEDALHKAKEAAEVANRAKSEFLANMSHELRTPLNGILGYAYILKQEKKLTSKQQNGLDIIQQCGEHLLTLINDILDLSKIEAKKMEIHLSDFHLPLFLNNLAEIFRIRAEQKKISFSYAPSLLPTRVRGDEQKLRQVLINLLGNAVKFTDSGRVVLKVGYHEGKIRFQVEDTGIGIAPEKLTEIFLPFHQIENSRHLVEGTGLGLTISKKLAKLMGSTLEVKSQLGAGSVFWLDLDLPEASESTEVATAKERHIIGFKGENRKLLVVDDKGENRSFLVNLLEPLGFEIVEATDGRDCLNKALEFKPDAILMDLVMPVLDGFEATRQLRKLTELKKIVIIATSASVFDYSRDKSRNAGCDDFIPKPVGAKHLLERLKLHLDLEWVYEDFGCSQAADTELGVTDQDSEGVASNQKTKNLNSKPLIYECKYLTKIHKLIAPPPEEIAVLLDLAKRGNVRGILEKVRRLEQLDAQFVPFASELHQLAKGFQTKQIREFLKPYTLDDA</sequence>
<dbReference type="Gene3D" id="3.40.50.2300">
    <property type="match status" value="1"/>
</dbReference>
<evidence type="ECO:0000256" key="6">
    <source>
        <dbReference type="ARBA" id="ARBA00022679"/>
    </source>
</evidence>
<dbReference type="Gene3D" id="1.10.287.130">
    <property type="match status" value="1"/>
</dbReference>
<evidence type="ECO:0000256" key="9">
    <source>
        <dbReference type="ARBA" id="ARBA00022840"/>
    </source>
</evidence>
<dbReference type="SUPFAM" id="SSF52172">
    <property type="entry name" value="CheY-like"/>
    <property type="match status" value="1"/>
</dbReference>
<evidence type="ECO:0000259" key="19">
    <source>
        <dbReference type="PROSITE" id="PS50112"/>
    </source>
</evidence>
<dbReference type="CDD" id="cd17546">
    <property type="entry name" value="REC_hyHK_CKI1_RcsC-like"/>
    <property type="match status" value="1"/>
</dbReference>
<feature type="domain" description="Response regulatory" evidence="18">
    <location>
        <begin position="666"/>
        <end position="782"/>
    </location>
</feature>
<dbReference type="EC" id="2.7.13.3" evidence="4"/>
<dbReference type="SMART" id="SM00448">
    <property type="entry name" value="REC"/>
    <property type="match status" value="1"/>
</dbReference>
<dbReference type="SMART" id="SM00388">
    <property type="entry name" value="HisKA"/>
    <property type="match status" value="1"/>
</dbReference>
<keyword evidence="6" id="KW-0808">Transferase</keyword>
<name>A0A951PG31_9CYAN</name>
<dbReference type="InterPro" id="IPR036890">
    <property type="entry name" value="HATPase_C_sf"/>
</dbReference>
<evidence type="ECO:0000259" key="18">
    <source>
        <dbReference type="PROSITE" id="PS50110"/>
    </source>
</evidence>
<evidence type="ECO:0000256" key="10">
    <source>
        <dbReference type="ARBA" id="ARBA00023012"/>
    </source>
</evidence>
<keyword evidence="16" id="KW-1133">Transmembrane helix</keyword>
<organism evidence="21 22">
    <name type="scientific">Symplocastrum torsivum CPER-KK1</name>
    <dbReference type="NCBI Taxonomy" id="450513"/>
    <lineage>
        <taxon>Bacteria</taxon>
        <taxon>Bacillati</taxon>
        <taxon>Cyanobacteriota</taxon>
        <taxon>Cyanophyceae</taxon>
        <taxon>Oscillatoriophycideae</taxon>
        <taxon>Oscillatoriales</taxon>
        <taxon>Microcoleaceae</taxon>
        <taxon>Symplocastrum</taxon>
    </lineage>
</organism>
<keyword evidence="12" id="KW-0131">Cell cycle</keyword>
<dbReference type="Pfam" id="PF25487">
    <property type="entry name" value="ETR1_N"/>
    <property type="match status" value="1"/>
</dbReference>
<evidence type="ECO:0000256" key="4">
    <source>
        <dbReference type="ARBA" id="ARBA00012438"/>
    </source>
</evidence>
<evidence type="ECO:0000256" key="12">
    <source>
        <dbReference type="ARBA" id="ARBA00023306"/>
    </source>
</evidence>
<dbReference type="SMART" id="SM00387">
    <property type="entry name" value="HATPase_c"/>
    <property type="match status" value="1"/>
</dbReference>
<dbReference type="FunFam" id="3.30.450.20:FF:000155">
    <property type="entry name" value="Sensor histidine kinase TodS"/>
    <property type="match status" value="1"/>
</dbReference>
<dbReference type="InterPro" id="IPR001789">
    <property type="entry name" value="Sig_transdc_resp-reg_receiver"/>
</dbReference>
<dbReference type="FunFam" id="1.10.287.130:FF:000038">
    <property type="entry name" value="Sensory transduction histidine kinase"/>
    <property type="match status" value="1"/>
</dbReference>
<evidence type="ECO:0000313" key="21">
    <source>
        <dbReference type="EMBL" id="MBW4542973.1"/>
    </source>
</evidence>
<keyword evidence="15" id="KW-0175">Coiled coil</keyword>
<dbReference type="InterPro" id="IPR036097">
    <property type="entry name" value="HisK_dim/P_sf"/>
</dbReference>
<dbReference type="Pfam" id="PF00072">
    <property type="entry name" value="Response_reg"/>
    <property type="match status" value="1"/>
</dbReference>
<dbReference type="FunFam" id="3.30.565.10:FF:000010">
    <property type="entry name" value="Sensor histidine kinase RcsC"/>
    <property type="match status" value="1"/>
</dbReference>
<reference evidence="21" key="1">
    <citation type="submission" date="2021-05" db="EMBL/GenBank/DDBJ databases">
        <authorList>
            <person name="Pietrasiak N."/>
            <person name="Ward R."/>
            <person name="Stajich J.E."/>
            <person name="Kurbessoian T."/>
        </authorList>
    </citation>
    <scope>NUCLEOTIDE SEQUENCE</scope>
    <source>
        <strain evidence="21">CPER-KK1</strain>
    </source>
</reference>
<dbReference type="PANTHER" id="PTHR43047:SF64">
    <property type="entry name" value="HISTIDINE KINASE CONTAINING CHEY-HOMOLOGOUS RECEIVER DOMAIN AND PAS DOMAIN-RELATED"/>
    <property type="match status" value="1"/>
</dbReference>
<comment type="caution">
    <text evidence="21">The sequence shown here is derived from an EMBL/GenBank/DDBJ whole genome shotgun (WGS) entry which is preliminary data.</text>
</comment>
<dbReference type="PRINTS" id="PR00344">
    <property type="entry name" value="BCTRLSENSOR"/>
</dbReference>
<evidence type="ECO:0000313" key="22">
    <source>
        <dbReference type="Proteomes" id="UP000753908"/>
    </source>
</evidence>
<keyword evidence="11 16" id="KW-0472">Membrane</keyword>
<feature type="domain" description="PAS" evidence="19">
    <location>
        <begin position="151"/>
        <end position="196"/>
    </location>
</feature>
<dbReference type="GO" id="GO:0000155">
    <property type="term" value="F:phosphorelay sensor kinase activity"/>
    <property type="evidence" value="ECO:0007669"/>
    <property type="project" value="InterPro"/>
</dbReference>
<dbReference type="SUPFAM" id="SSF47384">
    <property type="entry name" value="Homodimeric domain of signal transducing histidine kinase"/>
    <property type="match status" value="1"/>
</dbReference>
<dbReference type="CDD" id="cd00082">
    <property type="entry name" value="HisKA"/>
    <property type="match status" value="1"/>
</dbReference>
<feature type="modified residue" description="4-aspartylphosphate" evidence="14">
    <location>
        <position position="715"/>
    </location>
</feature>
<feature type="coiled-coil region" evidence="15">
    <location>
        <begin position="127"/>
        <end position="154"/>
    </location>
</feature>
<dbReference type="InterPro" id="IPR013656">
    <property type="entry name" value="PAS_4"/>
</dbReference>
<dbReference type="SMART" id="SM00091">
    <property type="entry name" value="PAS"/>
    <property type="match status" value="2"/>
</dbReference>
<evidence type="ECO:0000256" key="11">
    <source>
        <dbReference type="ARBA" id="ARBA00023136"/>
    </source>
</evidence>
<dbReference type="Gene3D" id="3.30.565.10">
    <property type="entry name" value="Histidine kinase-like ATPase, C-terminal domain"/>
    <property type="match status" value="1"/>
</dbReference>
<feature type="domain" description="PAS" evidence="19">
    <location>
        <begin position="281"/>
        <end position="355"/>
    </location>
</feature>
<dbReference type="Pfam" id="PF08448">
    <property type="entry name" value="PAS_4"/>
    <property type="match status" value="1"/>
</dbReference>
<evidence type="ECO:0000259" key="17">
    <source>
        <dbReference type="PROSITE" id="PS50109"/>
    </source>
</evidence>
<comment type="catalytic activity">
    <reaction evidence="1">
        <text>ATP + protein L-histidine = ADP + protein N-phospho-L-histidine.</text>
        <dbReference type="EC" id="2.7.13.3"/>
    </reaction>
</comment>
<dbReference type="CDD" id="cd00130">
    <property type="entry name" value="PAS"/>
    <property type="match status" value="2"/>
</dbReference>
<dbReference type="GO" id="GO:0006355">
    <property type="term" value="P:regulation of DNA-templated transcription"/>
    <property type="evidence" value="ECO:0007669"/>
    <property type="project" value="InterPro"/>
</dbReference>
<evidence type="ECO:0000256" key="2">
    <source>
        <dbReference type="ARBA" id="ARBA00004370"/>
    </source>
</evidence>
<protein>
    <recommendedName>
        <fullName evidence="13">Circadian input-output histidine kinase CikA</fullName>
        <ecNumber evidence="4">2.7.13.3</ecNumber>
    </recommendedName>
</protein>
<dbReference type="GO" id="GO:0016020">
    <property type="term" value="C:membrane"/>
    <property type="evidence" value="ECO:0007669"/>
    <property type="project" value="UniProtKB-SubCell"/>
</dbReference>
<dbReference type="NCBIfam" id="TIGR00229">
    <property type="entry name" value="sensory_box"/>
    <property type="match status" value="2"/>
</dbReference>
<keyword evidence="5 14" id="KW-0597">Phosphoprotein</keyword>